<dbReference type="InterPro" id="IPR050109">
    <property type="entry name" value="HTH-type_TetR-like_transc_reg"/>
</dbReference>
<evidence type="ECO:0000256" key="3">
    <source>
        <dbReference type="ARBA" id="ARBA00023163"/>
    </source>
</evidence>
<keyword evidence="3" id="KW-0804">Transcription</keyword>
<dbReference type="PRINTS" id="PR00455">
    <property type="entry name" value="HTHTETR"/>
</dbReference>
<dbReference type="Pfam" id="PF17937">
    <property type="entry name" value="TetR_C_28"/>
    <property type="match status" value="1"/>
</dbReference>
<evidence type="ECO:0000256" key="2">
    <source>
        <dbReference type="ARBA" id="ARBA00023125"/>
    </source>
</evidence>
<evidence type="ECO:0000256" key="1">
    <source>
        <dbReference type="ARBA" id="ARBA00023015"/>
    </source>
</evidence>
<dbReference type="PANTHER" id="PTHR30055:SF234">
    <property type="entry name" value="HTH-TYPE TRANSCRIPTIONAL REGULATOR BETI"/>
    <property type="match status" value="1"/>
</dbReference>
<reference evidence="6" key="1">
    <citation type="submission" date="2018-03" db="EMBL/GenBank/DDBJ databases">
        <authorList>
            <person name="Nunes O.C."/>
            <person name="Lopes A.R."/>
            <person name="Froufe H."/>
            <person name="Munoz-Merida A."/>
            <person name="Barroso C."/>
            <person name="Egas C."/>
        </authorList>
    </citation>
    <scope>NUCLEOTIDE SEQUENCE</scope>
    <source>
        <strain evidence="6">ON4</strain>
    </source>
</reference>
<keyword evidence="1" id="KW-0805">Transcription regulation</keyword>
<dbReference type="SUPFAM" id="SSF46689">
    <property type="entry name" value="Homeodomain-like"/>
    <property type="match status" value="1"/>
</dbReference>
<dbReference type="InterPro" id="IPR041479">
    <property type="entry name" value="TetR_CgmR_C"/>
</dbReference>
<evidence type="ECO:0000313" key="7">
    <source>
        <dbReference type="Proteomes" id="UP001170379"/>
    </source>
</evidence>
<feature type="domain" description="HTH tetR-type" evidence="5">
    <location>
        <begin position="11"/>
        <end position="70"/>
    </location>
</feature>
<reference evidence="6" key="2">
    <citation type="journal article" date="2022" name="Sci. Rep.">
        <title>In silico prediction of the enzymes involved in the degradation of the herbicide molinate by Gulosibacter molinativorax ON4T.</title>
        <authorList>
            <person name="Lopes A.R."/>
            <person name="Bunin E."/>
            <person name="Viana A.T."/>
            <person name="Froufe H."/>
            <person name="Munoz-Merida A."/>
            <person name="Pinho D."/>
            <person name="Figueiredo J."/>
            <person name="Barroso C."/>
            <person name="Vaz-Moreira I."/>
            <person name="Bellanger X."/>
            <person name="Egas C."/>
            <person name="Nunes O.C."/>
        </authorList>
    </citation>
    <scope>NUCLEOTIDE SEQUENCE</scope>
    <source>
        <strain evidence="6">ON4</strain>
    </source>
</reference>
<evidence type="ECO:0000256" key="4">
    <source>
        <dbReference type="PROSITE-ProRule" id="PRU00335"/>
    </source>
</evidence>
<comment type="caution">
    <text evidence="6">The sequence shown here is derived from an EMBL/GenBank/DDBJ whole genome shotgun (WGS) entry which is preliminary data.</text>
</comment>
<organism evidence="6 7">
    <name type="scientific">Gulosibacter molinativorax</name>
    <dbReference type="NCBI Taxonomy" id="256821"/>
    <lineage>
        <taxon>Bacteria</taxon>
        <taxon>Bacillati</taxon>
        <taxon>Actinomycetota</taxon>
        <taxon>Actinomycetes</taxon>
        <taxon>Micrococcales</taxon>
        <taxon>Microbacteriaceae</taxon>
        <taxon>Gulosibacter</taxon>
    </lineage>
</organism>
<sequence>MTEGDGSRNTERTRTAILAAARELLTERGTATTLQQIAEAAGISKSGLLHHFANKNELLRAVLRDYYEGLQAAVRARVDLSENYPGKALRAYVHALCGPDSPERAEFASYADFSTYLEGVPGIDELNHADTEYWREFLAQDGLDPDRIAIVRYAAEGLASASAYDEKVLTDDLPRAYPRLLRLTLPEHPEP</sequence>
<dbReference type="EMBL" id="PXVD01000005">
    <property type="protein sequence ID" value="MDJ1370509.1"/>
    <property type="molecule type" value="Genomic_DNA"/>
</dbReference>
<dbReference type="InterPro" id="IPR009057">
    <property type="entry name" value="Homeodomain-like_sf"/>
</dbReference>
<accession>A0ABT7C5S7</accession>
<dbReference type="InterPro" id="IPR001647">
    <property type="entry name" value="HTH_TetR"/>
</dbReference>
<proteinExistence type="predicted"/>
<dbReference type="Proteomes" id="UP001170379">
    <property type="component" value="Unassembled WGS sequence"/>
</dbReference>
<keyword evidence="2 4" id="KW-0238">DNA-binding</keyword>
<dbReference type="Pfam" id="PF00440">
    <property type="entry name" value="TetR_N"/>
    <property type="match status" value="1"/>
</dbReference>
<dbReference type="PANTHER" id="PTHR30055">
    <property type="entry name" value="HTH-TYPE TRANSCRIPTIONAL REGULATOR RUTR"/>
    <property type="match status" value="1"/>
</dbReference>
<keyword evidence="7" id="KW-1185">Reference proteome</keyword>
<evidence type="ECO:0000259" key="5">
    <source>
        <dbReference type="PROSITE" id="PS50977"/>
    </source>
</evidence>
<dbReference type="Gene3D" id="1.10.357.10">
    <property type="entry name" value="Tetracycline Repressor, domain 2"/>
    <property type="match status" value="1"/>
</dbReference>
<feature type="DNA-binding region" description="H-T-H motif" evidence="4">
    <location>
        <begin position="33"/>
        <end position="52"/>
    </location>
</feature>
<gene>
    <name evidence="6" type="ORF">C7K25_03835</name>
</gene>
<dbReference type="RefSeq" id="WP_051266344.1">
    <property type="nucleotide sequence ID" value="NZ_CP028426.1"/>
</dbReference>
<dbReference type="PROSITE" id="PS50977">
    <property type="entry name" value="HTH_TETR_2"/>
    <property type="match status" value="1"/>
</dbReference>
<protein>
    <submittedName>
        <fullName evidence="6">TetR/AcrR family transcriptional regulator</fullName>
    </submittedName>
</protein>
<evidence type="ECO:0000313" key="6">
    <source>
        <dbReference type="EMBL" id="MDJ1370509.1"/>
    </source>
</evidence>
<name>A0ABT7C5S7_9MICO</name>